<dbReference type="CDD" id="cd01324">
    <property type="entry name" value="cbb3_Oxidase_CcoQ"/>
    <property type="match status" value="1"/>
</dbReference>
<gene>
    <name evidence="2" type="ORF">VMF7928_02491</name>
</gene>
<keyword evidence="1" id="KW-1133">Transmembrane helix</keyword>
<organism evidence="2 3">
    <name type="scientific">Vibrio marisflavi CECT 7928</name>
    <dbReference type="NCBI Taxonomy" id="634439"/>
    <lineage>
        <taxon>Bacteria</taxon>
        <taxon>Pseudomonadati</taxon>
        <taxon>Pseudomonadota</taxon>
        <taxon>Gammaproteobacteria</taxon>
        <taxon>Vibrionales</taxon>
        <taxon>Vibrionaceae</taxon>
        <taxon>Vibrio</taxon>
    </lineage>
</organism>
<dbReference type="InterPro" id="IPR008621">
    <property type="entry name" value="Cbb3-typ_cyt_oxidase_comp"/>
</dbReference>
<sequence length="59" mass="6884">MDIGTIHSIWTVLLFVCFVGVVWWAFGSKRKARFEQDAKMIFDEDDKEKSSTKEGENKQ</sequence>
<keyword evidence="3" id="KW-1185">Reference proteome</keyword>
<evidence type="ECO:0000313" key="2">
    <source>
        <dbReference type="EMBL" id="CAH0539853.1"/>
    </source>
</evidence>
<keyword evidence="1" id="KW-0812">Transmembrane</keyword>
<proteinExistence type="predicted"/>
<evidence type="ECO:0000256" key="1">
    <source>
        <dbReference type="SAM" id="Phobius"/>
    </source>
</evidence>
<comment type="caution">
    <text evidence="2">The sequence shown here is derived from an EMBL/GenBank/DDBJ whole genome shotgun (WGS) entry which is preliminary data.</text>
</comment>
<dbReference type="Pfam" id="PF05545">
    <property type="entry name" value="FixQ"/>
    <property type="match status" value="1"/>
</dbReference>
<dbReference type="RefSeq" id="WP_237361925.1">
    <property type="nucleotide sequence ID" value="NZ_CAKLDM010000002.1"/>
</dbReference>
<evidence type="ECO:0000313" key="3">
    <source>
        <dbReference type="Proteomes" id="UP000838748"/>
    </source>
</evidence>
<keyword evidence="1" id="KW-0472">Membrane</keyword>
<protein>
    <submittedName>
        <fullName evidence="2">Uncharacterized protein</fullName>
    </submittedName>
</protein>
<name>A0ABM9A4Z1_9VIBR</name>
<feature type="transmembrane region" description="Helical" evidence="1">
    <location>
        <begin position="6"/>
        <end position="26"/>
    </location>
</feature>
<dbReference type="EMBL" id="CAKLDM010000002">
    <property type="protein sequence ID" value="CAH0539853.1"/>
    <property type="molecule type" value="Genomic_DNA"/>
</dbReference>
<reference evidence="2" key="1">
    <citation type="submission" date="2021-11" db="EMBL/GenBank/DDBJ databases">
        <authorList>
            <person name="Rodrigo-Torres L."/>
            <person name="Arahal R. D."/>
            <person name="Lucena T."/>
        </authorList>
    </citation>
    <scope>NUCLEOTIDE SEQUENCE</scope>
    <source>
        <strain evidence="2">CECT 7928</strain>
    </source>
</reference>
<dbReference type="Proteomes" id="UP000838748">
    <property type="component" value="Unassembled WGS sequence"/>
</dbReference>
<accession>A0ABM9A4Z1</accession>